<dbReference type="Proteomes" id="UP001165960">
    <property type="component" value="Unassembled WGS sequence"/>
</dbReference>
<reference evidence="1" key="1">
    <citation type="submission" date="2022-04" db="EMBL/GenBank/DDBJ databases">
        <title>Genome of the entomopathogenic fungus Entomophthora muscae.</title>
        <authorList>
            <person name="Elya C."/>
            <person name="Lovett B.R."/>
            <person name="Lee E."/>
            <person name="Macias A.M."/>
            <person name="Hajek A.E."/>
            <person name="De Bivort B.L."/>
            <person name="Kasson M.T."/>
            <person name="De Fine Licht H.H."/>
            <person name="Stajich J.E."/>
        </authorList>
    </citation>
    <scope>NUCLEOTIDE SEQUENCE</scope>
    <source>
        <strain evidence="1">Berkeley</strain>
    </source>
</reference>
<sequence>MTLNLMAICPNWVYFSFGFGLWIYASFDAIDGKQARRTGTSGPLGELFDHSCDALNTTFVGLLAISAIKIQKDWWAISHIFISYANFYLTTWETYYTGTLYLSYFSGPVEGLTGVCLCLMLTGYVGNATWAQSIRSLFGLSIGTLPFIPDVPVNKLIILFTWLVLSLNSVVSIYNAVFSSGKKTGPSSLLGLAPFLLASGLGYLWLLASPHIFVTCLVPFIIFLGFTVAYNVGLIILAHLTKTPFPFFNHLYLFLIFGALNSNMPLLFNRPALLQGPYEIAYVYYCMAHSVAFYFYYSSSVINEICEYFDIYCLSIKHLDRVPGYKTD</sequence>
<accession>A0ACC2S8D1</accession>
<evidence type="ECO:0000313" key="2">
    <source>
        <dbReference type="Proteomes" id="UP001165960"/>
    </source>
</evidence>
<comment type="caution">
    <text evidence="1">The sequence shown here is derived from an EMBL/GenBank/DDBJ whole genome shotgun (WGS) entry which is preliminary data.</text>
</comment>
<protein>
    <submittedName>
        <fullName evidence="1">Uncharacterized protein</fullName>
    </submittedName>
</protein>
<name>A0ACC2S8D1_9FUNG</name>
<evidence type="ECO:0000313" key="1">
    <source>
        <dbReference type="EMBL" id="KAJ9058590.1"/>
    </source>
</evidence>
<organism evidence="1 2">
    <name type="scientific">Entomophthora muscae</name>
    <dbReference type="NCBI Taxonomy" id="34485"/>
    <lineage>
        <taxon>Eukaryota</taxon>
        <taxon>Fungi</taxon>
        <taxon>Fungi incertae sedis</taxon>
        <taxon>Zoopagomycota</taxon>
        <taxon>Entomophthoromycotina</taxon>
        <taxon>Entomophthoromycetes</taxon>
        <taxon>Entomophthorales</taxon>
        <taxon>Entomophthoraceae</taxon>
        <taxon>Entomophthora</taxon>
    </lineage>
</organism>
<gene>
    <name evidence="1" type="ORF">DSO57_1010820</name>
</gene>
<dbReference type="EMBL" id="QTSX02005716">
    <property type="protein sequence ID" value="KAJ9058590.1"/>
    <property type="molecule type" value="Genomic_DNA"/>
</dbReference>
<keyword evidence="2" id="KW-1185">Reference proteome</keyword>
<proteinExistence type="predicted"/>